<comment type="caution">
    <text evidence="1">The sequence shown here is derived from an EMBL/GenBank/DDBJ whole genome shotgun (WGS) entry which is preliminary data.</text>
</comment>
<accession>A0ABX0M6E3</accession>
<organism evidence="1 2">
    <name type="scientific">Massilia aquatica</name>
    <dbReference type="NCBI Taxonomy" id="2609000"/>
    <lineage>
        <taxon>Bacteria</taxon>
        <taxon>Pseudomonadati</taxon>
        <taxon>Pseudomonadota</taxon>
        <taxon>Betaproteobacteria</taxon>
        <taxon>Burkholderiales</taxon>
        <taxon>Oxalobacteraceae</taxon>
        <taxon>Telluria group</taxon>
        <taxon>Massilia</taxon>
    </lineage>
</organism>
<evidence type="ECO:0000313" key="2">
    <source>
        <dbReference type="Proteomes" id="UP000819052"/>
    </source>
</evidence>
<keyword evidence="2" id="KW-1185">Reference proteome</keyword>
<gene>
    <name evidence="1" type="ORF">F1609_21680</name>
</gene>
<protein>
    <submittedName>
        <fullName evidence="1">Uncharacterized protein</fullName>
    </submittedName>
</protein>
<proteinExistence type="predicted"/>
<name>A0ABX0M6E3_9BURK</name>
<sequence>MNDTTPNNIRLFKDYHNFDDGLLVSFTYFYVPDEPLAARIVLYARNERIGGDTWRHVEIVVRDVQELCAKVKGNQFNSISSSVKLLRFGELWCVDVDGTYLYGKDPASLDEVRKDGECYVIGRFVEVNEVPD</sequence>
<reference evidence="1 2" key="1">
    <citation type="submission" date="2019-09" db="EMBL/GenBank/DDBJ databases">
        <title>Taxonomy of Antarctic Massilia spp.: description of Massilia rubra sp. nov., Massilia aquatica sp. nov., Massilia mucilaginosa sp. nov., Massilia frigida sp. nov. isolated from streams, lakes and regoliths.</title>
        <authorList>
            <person name="Holochova P."/>
            <person name="Sedlacek I."/>
            <person name="Kralova S."/>
            <person name="Maslanova I."/>
            <person name="Busse H.-J."/>
            <person name="Stankova E."/>
            <person name="Vrbovska V."/>
            <person name="Kovarovic V."/>
            <person name="Bartak M."/>
            <person name="Svec P."/>
            <person name="Pantucek R."/>
        </authorList>
    </citation>
    <scope>NUCLEOTIDE SEQUENCE [LARGE SCALE GENOMIC DNA]</scope>
    <source>
        <strain evidence="1 2">CCM 8693</strain>
    </source>
</reference>
<dbReference type="RefSeq" id="WP_167078751.1">
    <property type="nucleotide sequence ID" value="NZ_VVIW01000014.1"/>
</dbReference>
<dbReference type="Proteomes" id="UP000819052">
    <property type="component" value="Unassembled WGS sequence"/>
</dbReference>
<dbReference type="EMBL" id="VVIW01000014">
    <property type="protein sequence ID" value="NHZ42763.1"/>
    <property type="molecule type" value="Genomic_DNA"/>
</dbReference>
<evidence type="ECO:0000313" key="1">
    <source>
        <dbReference type="EMBL" id="NHZ42763.1"/>
    </source>
</evidence>